<protein>
    <recommendedName>
        <fullName evidence="2">Protein FdhE homolog</fullName>
    </recommendedName>
</protein>
<sequence>MTATATVRVMTPEEIASRAAGETPYFRWPQRQTLFAERAMRLRQLARGHAMGDFLAFMADLALAQHQALQDFPTTVPLPDAAALDRASQRGEPPLSTLDWPRDPAWQAALRQICSGLRPTAPAPVQAVLDGLLAAGGDHLEHQADRLLTGLMRGLDLASAPLIAAALQVYWTHLVLEVQRQHIGGGQPFGRPDDDASGVCPCCGSRPVASITRSEGESLGQRYLHCGLCNTEWHRVRIQCAHCGSGKSIAFQSLDTAELAADLDEDEAAARSARAAQAAIQAETCDDCGHYLKIMHTDRDPSVDPVADDLASITLDLLVAETGLQRHGLNLMLLFGEPDDGTDPGGTPPDPGGA</sequence>
<dbReference type="NCBIfam" id="TIGR01562">
    <property type="entry name" value="FdhE"/>
    <property type="match status" value="1"/>
</dbReference>
<dbReference type="RefSeq" id="WP_130480494.1">
    <property type="nucleotide sequence ID" value="NZ_SGWV01000007.1"/>
</dbReference>
<dbReference type="Pfam" id="PF24859">
    <property type="entry name" value="FdhE_central"/>
    <property type="match status" value="1"/>
</dbReference>
<organism evidence="6 7">
    <name type="scientific">Sphaerotilus mobilis</name>
    <dbReference type="NCBI Taxonomy" id="47994"/>
    <lineage>
        <taxon>Bacteria</taxon>
        <taxon>Pseudomonadati</taxon>
        <taxon>Pseudomonadota</taxon>
        <taxon>Betaproteobacteria</taxon>
        <taxon>Burkholderiales</taxon>
        <taxon>Sphaerotilaceae</taxon>
        <taxon>Sphaerotilus</taxon>
    </lineage>
</organism>
<dbReference type="OrthoDB" id="9794151at2"/>
<accession>A0A4Q7LWX0</accession>
<dbReference type="Pfam" id="PF04216">
    <property type="entry name" value="FdhE_N"/>
    <property type="match status" value="1"/>
</dbReference>
<dbReference type="InterPro" id="IPR056774">
    <property type="entry name" value="FdhE_N"/>
</dbReference>
<evidence type="ECO:0000256" key="1">
    <source>
        <dbReference type="ARBA" id="ARBA00022490"/>
    </source>
</evidence>
<dbReference type="PANTHER" id="PTHR37689:SF1">
    <property type="entry name" value="PROTEIN FDHE"/>
    <property type="match status" value="1"/>
</dbReference>
<keyword evidence="7" id="KW-1185">Reference proteome</keyword>
<dbReference type="AlphaFoldDB" id="A0A4Q7LWX0"/>
<dbReference type="Gene3D" id="3.90.1670.10">
    <property type="entry name" value="FdhE-like domain"/>
    <property type="match status" value="1"/>
</dbReference>
<evidence type="ECO:0000313" key="7">
    <source>
        <dbReference type="Proteomes" id="UP000293433"/>
    </source>
</evidence>
<evidence type="ECO:0000259" key="3">
    <source>
        <dbReference type="Pfam" id="PF04216"/>
    </source>
</evidence>
<dbReference type="PIRSF" id="PIRSF018296">
    <property type="entry name" value="Format_dh_formtn"/>
    <property type="match status" value="1"/>
</dbReference>
<dbReference type="Pfam" id="PF24860">
    <property type="entry name" value="FdhE_C"/>
    <property type="match status" value="1"/>
</dbReference>
<evidence type="ECO:0000259" key="5">
    <source>
        <dbReference type="Pfam" id="PF24860"/>
    </source>
</evidence>
<dbReference type="InterPro" id="IPR006452">
    <property type="entry name" value="Formate_DH_accessory"/>
</dbReference>
<comment type="function">
    <text evidence="2">Necessary for formate dehydrogenase activity.</text>
</comment>
<evidence type="ECO:0000256" key="2">
    <source>
        <dbReference type="HAMAP-Rule" id="MF_00611"/>
    </source>
</evidence>
<feature type="domain" description="FdhE C-terminal" evidence="5">
    <location>
        <begin position="238"/>
        <end position="333"/>
    </location>
</feature>
<comment type="caution">
    <text evidence="6">The sequence shown here is derived from an EMBL/GenBank/DDBJ whole genome shotgun (WGS) entry which is preliminary data.</text>
</comment>
<dbReference type="InterPro" id="IPR024064">
    <property type="entry name" value="FdhE-like_sf"/>
</dbReference>
<gene>
    <name evidence="2" type="primary">fdhE</name>
    <name evidence="6" type="ORF">EV685_0630</name>
</gene>
<proteinExistence type="inferred from homology"/>
<feature type="domain" description="FdhE central" evidence="4">
    <location>
        <begin position="199"/>
        <end position="237"/>
    </location>
</feature>
<dbReference type="PANTHER" id="PTHR37689">
    <property type="entry name" value="PROTEIN FDHE"/>
    <property type="match status" value="1"/>
</dbReference>
<keyword evidence="1 2" id="KW-0963">Cytoplasm</keyword>
<evidence type="ECO:0000259" key="4">
    <source>
        <dbReference type="Pfam" id="PF24859"/>
    </source>
</evidence>
<reference evidence="6 7" key="1">
    <citation type="submission" date="2019-02" db="EMBL/GenBank/DDBJ databases">
        <title>Genomic Encyclopedia of Type Strains, Phase IV (KMG-IV): sequencing the most valuable type-strain genomes for metagenomic binning, comparative biology and taxonomic classification.</title>
        <authorList>
            <person name="Goeker M."/>
        </authorList>
    </citation>
    <scope>NUCLEOTIDE SEQUENCE [LARGE SCALE GENOMIC DNA]</scope>
    <source>
        <strain evidence="6 7">DSM 10617</strain>
    </source>
</reference>
<dbReference type="Proteomes" id="UP000293433">
    <property type="component" value="Unassembled WGS sequence"/>
</dbReference>
<dbReference type="GO" id="GO:0008199">
    <property type="term" value="F:ferric iron binding"/>
    <property type="evidence" value="ECO:0007669"/>
    <property type="project" value="TreeGrafter"/>
</dbReference>
<dbReference type="GO" id="GO:0051604">
    <property type="term" value="P:protein maturation"/>
    <property type="evidence" value="ECO:0007669"/>
    <property type="project" value="TreeGrafter"/>
</dbReference>
<dbReference type="CDD" id="cd16341">
    <property type="entry name" value="FdhE"/>
    <property type="match status" value="1"/>
</dbReference>
<dbReference type="InterPro" id="IPR056797">
    <property type="entry name" value="FdhE_central"/>
</dbReference>
<dbReference type="GO" id="GO:0005829">
    <property type="term" value="C:cytosol"/>
    <property type="evidence" value="ECO:0007669"/>
    <property type="project" value="TreeGrafter"/>
</dbReference>
<dbReference type="InterPro" id="IPR056796">
    <property type="entry name" value="FdhE_C"/>
</dbReference>
<comment type="subcellular location">
    <subcellularLocation>
        <location evidence="2">Cytoplasm</location>
    </subcellularLocation>
</comment>
<dbReference type="HAMAP" id="MF_00611">
    <property type="entry name" value="FdeH"/>
    <property type="match status" value="1"/>
</dbReference>
<feature type="domain" description="FdhE N-terminal" evidence="3">
    <location>
        <begin position="24"/>
        <end position="181"/>
    </location>
</feature>
<comment type="similarity">
    <text evidence="2">Belongs to the FdhE family.</text>
</comment>
<dbReference type="SUPFAM" id="SSF144020">
    <property type="entry name" value="FdhE-like"/>
    <property type="match status" value="1"/>
</dbReference>
<dbReference type="EMBL" id="SGWV01000007">
    <property type="protein sequence ID" value="RZS58339.1"/>
    <property type="molecule type" value="Genomic_DNA"/>
</dbReference>
<name>A0A4Q7LWX0_9BURK</name>
<evidence type="ECO:0000313" key="6">
    <source>
        <dbReference type="EMBL" id="RZS58339.1"/>
    </source>
</evidence>